<gene>
    <name evidence="3" type="ORF">NP048_18055</name>
</gene>
<name>A0ABY5KQD4_9CELL</name>
<proteinExistence type="predicted"/>
<dbReference type="RefSeq" id="WP_227576701.1">
    <property type="nucleotide sequence ID" value="NZ_CP101987.1"/>
</dbReference>
<evidence type="ECO:0000313" key="4">
    <source>
        <dbReference type="Proteomes" id="UP001316384"/>
    </source>
</evidence>
<evidence type="ECO:0000256" key="2">
    <source>
        <dbReference type="SAM" id="SignalP"/>
    </source>
</evidence>
<evidence type="ECO:0000313" key="3">
    <source>
        <dbReference type="EMBL" id="UUI71666.1"/>
    </source>
</evidence>
<dbReference type="NCBIfam" id="TIGR04089">
    <property type="entry name" value="exp_by_SipW_III"/>
    <property type="match status" value="1"/>
</dbReference>
<protein>
    <submittedName>
        <fullName evidence="3">Alternate-type signal peptide domain-containing protein</fullName>
    </submittedName>
</protein>
<dbReference type="EMBL" id="CP101987">
    <property type="protein sequence ID" value="UUI71666.1"/>
    <property type="molecule type" value="Genomic_DNA"/>
</dbReference>
<feature type="region of interest" description="Disordered" evidence="1">
    <location>
        <begin position="161"/>
        <end position="198"/>
    </location>
</feature>
<sequence length="198" mass="20531">MNKRTKALVAGGAGAVILLGTAGTFALWSDTETVPGAVVTGGKLALTAEQPGVEWKAYNIDTNAFIADEDNKIDLVAGVKLVGTTTITPELKGEYLKAELTTKTGEPVPTWLNVEWKVGDDVLTAATSAESPGSPSVVLTPATVGANETLTVSIRLADQDGDVDEAGDFDGADLTGESWSPENFTVTLKQLPPSQAQS</sequence>
<feature type="compositionally biased region" description="Polar residues" evidence="1">
    <location>
        <begin position="177"/>
        <end position="198"/>
    </location>
</feature>
<dbReference type="InterPro" id="IPR024006">
    <property type="entry name" value="Alt_signal_exp_actinobact"/>
</dbReference>
<organism evidence="3 4">
    <name type="scientific">Cellulomonas xiejunii</name>
    <dbReference type="NCBI Taxonomy" id="2968083"/>
    <lineage>
        <taxon>Bacteria</taxon>
        <taxon>Bacillati</taxon>
        <taxon>Actinomycetota</taxon>
        <taxon>Actinomycetes</taxon>
        <taxon>Micrococcales</taxon>
        <taxon>Cellulomonadaceae</taxon>
        <taxon>Cellulomonas</taxon>
    </lineage>
</organism>
<dbReference type="Proteomes" id="UP001316384">
    <property type="component" value="Chromosome"/>
</dbReference>
<feature type="chain" id="PRO_5046525749" evidence="2">
    <location>
        <begin position="27"/>
        <end position="198"/>
    </location>
</feature>
<feature type="signal peptide" evidence="2">
    <location>
        <begin position="1"/>
        <end position="26"/>
    </location>
</feature>
<accession>A0ABY5KQD4</accession>
<keyword evidence="2" id="KW-0732">Signal</keyword>
<keyword evidence="4" id="KW-1185">Reference proteome</keyword>
<feature type="compositionally biased region" description="Acidic residues" evidence="1">
    <location>
        <begin position="161"/>
        <end position="171"/>
    </location>
</feature>
<evidence type="ECO:0000256" key="1">
    <source>
        <dbReference type="SAM" id="MobiDB-lite"/>
    </source>
</evidence>
<dbReference type="InterPro" id="IPR023833">
    <property type="entry name" value="Signal_pept_SipW-depend-type"/>
</dbReference>
<reference evidence="3 4" key="1">
    <citation type="submission" date="2022-07" db="EMBL/GenBank/DDBJ databases">
        <title>Novel species in genus cellulomonas.</title>
        <authorList>
            <person name="Ye L."/>
        </authorList>
    </citation>
    <scope>NUCLEOTIDE SEQUENCE [LARGE SCALE GENOMIC DNA]</scope>
    <source>
        <strain evidence="4">zg-B89</strain>
    </source>
</reference>
<dbReference type="NCBIfam" id="TIGR04088">
    <property type="entry name" value="cognate_SipW"/>
    <property type="match status" value="1"/>
</dbReference>